<evidence type="ECO:0000313" key="8">
    <source>
        <dbReference type="EMBL" id="KAL1494430.1"/>
    </source>
</evidence>
<keyword evidence="3" id="KW-0963">Cytoplasm</keyword>
<comment type="caution">
    <text evidence="8">The sequence shown here is derived from an EMBL/GenBank/DDBJ whole genome shotgun (WGS) entry which is preliminary data.</text>
</comment>
<dbReference type="PANTHER" id="PTHR21490:SF2">
    <property type="entry name" value="ENKURIN DOMAIN-CONTAINING PROTEIN 1"/>
    <property type="match status" value="1"/>
</dbReference>
<sequence>MYSTTLRGVFPEPKPVYRRNFIKENVKSIKQMQGILQEAGVIQPRRRLTRARSINTPLKTKSRESATGRSTGNINQLTDGRNVNKTVTVPNIKQQLSKVAKVKQFRKKDPQSTNANVVEEDRLTNRGTQTEREDNLSHLYETGVIKYPSSGISGPTIKKAVQTGQGDDGVENLAEGIENLGMEDKDFIKENRNIKVKPTKQSPVKVLAQAPPNYQRGVVPKYLRERKDDQSEEIDTECPPGHILLPEDERKETLRVLRQSYADRIQELNMMPVRNDTLRMKKRKMEIEEELKRIDGGIKVFQRPKVYVKINA</sequence>
<evidence type="ECO:0000256" key="6">
    <source>
        <dbReference type="SAM" id="MobiDB-lite"/>
    </source>
</evidence>
<feature type="region of interest" description="Disordered" evidence="6">
    <location>
        <begin position="58"/>
        <end position="79"/>
    </location>
</feature>
<dbReference type="GO" id="GO:0005856">
    <property type="term" value="C:cytoskeleton"/>
    <property type="evidence" value="ECO:0007669"/>
    <property type="project" value="UniProtKB-SubCell"/>
</dbReference>
<evidence type="ECO:0000313" key="9">
    <source>
        <dbReference type="Proteomes" id="UP001566132"/>
    </source>
</evidence>
<comment type="subcellular location">
    <subcellularLocation>
        <location evidence="1">Cell projection</location>
        <location evidence="1">Cilium</location>
    </subcellularLocation>
    <subcellularLocation>
        <location evidence="2">Cytoplasm</location>
        <location evidence="2">Cytoskeleton</location>
    </subcellularLocation>
</comment>
<feature type="compositionally biased region" description="Polar residues" evidence="6">
    <location>
        <begin position="67"/>
        <end position="79"/>
    </location>
</feature>
<dbReference type="EMBL" id="JBDJPC010000007">
    <property type="protein sequence ID" value="KAL1494430.1"/>
    <property type="molecule type" value="Genomic_DNA"/>
</dbReference>
<keyword evidence="4" id="KW-0206">Cytoskeleton</keyword>
<evidence type="ECO:0000256" key="4">
    <source>
        <dbReference type="ARBA" id="ARBA00023212"/>
    </source>
</evidence>
<protein>
    <recommendedName>
        <fullName evidence="7">Enkurin domain-containing protein</fullName>
    </recommendedName>
</protein>
<dbReference type="Proteomes" id="UP001566132">
    <property type="component" value="Unassembled WGS sequence"/>
</dbReference>
<accession>A0ABD1EIA0</accession>
<evidence type="ECO:0000256" key="5">
    <source>
        <dbReference type="ARBA" id="ARBA00023273"/>
    </source>
</evidence>
<dbReference type="PROSITE" id="PS51665">
    <property type="entry name" value="ENKURIN"/>
    <property type="match status" value="1"/>
</dbReference>
<dbReference type="GO" id="GO:0005929">
    <property type="term" value="C:cilium"/>
    <property type="evidence" value="ECO:0007669"/>
    <property type="project" value="UniProtKB-SubCell"/>
</dbReference>
<dbReference type="InterPro" id="IPR027012">
    <property type="entry name" value="Enkurin_dom"/>
</dbReference>
<keyword evidence="9" id="KW-1185">Reference proteome</keyword>
<organism evidence="8 9">
    <name type="scientific">Hypothenemus hampei</name>
    <name type="common">Coffee berry borer</name>
    <dbReference type="NCBI Taxonomy" id="57062"/>
    <lineage>
        <taxon>Eukaryota</taxon>
        <taxon>Metazoa</taxon>
        <taxon>Ecdysozoa</taxon>
        <taxon>Arthropoda</taxon>
        <taxon>Hexapoda</taxon>
        <taxon>Insecta</taxon>
        <taxon>Pterygota</taxon>
        <taxon>Neoptera</taxon>
        <taxon>Endopterygota</taxon>
        <taxon>Coleoptera</taxon>
        <taxon>Polyphaga</taxon>
        <taxon>Cucujiformia</taxon>
        <taxon>Curculionidae</taxon>
        <taxon>Scolytinae</taxon>
        <taxon>Hypothenemus</taxon>
    </lineage>
</organism>
<name>A0ABD1EIA0_HYPHA</name>
<dbReference type="Pfam" id="PF13864">
    <property type="entry name" value="Enkurin"/>
    <property type="match status" value="1"/>
</dbReference>
<evidence type="ECO:0000256" key="3">
    <source>
        <dbReference type="ARBA" id="ARBA00022490"/>
    </source>
</evidence>
<evidence type="ECO:0000256" key="2">
    <source>
        <dbReference type="ARBA" id="ARBA00004245"/>
    </source>
</evidence>
<dbReference type="PANTHER" id="PTHR21490">
    <property type="entry name" value="ENKURIN-RELATED"/>
    <property type="match status" value="1"/>
</dbReference>
<proteinExistence type="predicted"/>
<dbReference type="AlphaFoldDB" id="A0ABD1EIA0"/>
<dbReference type="InterPro" id="IPR052102">
    <property type="entry name" value="Enkurin_domain-protein"/>
</dbReference>
<keyword evidence="5" id="KW-0966">Cell projection</keyword>
<feature type="domain" description="Enkurin" evidence="7">
    <location>
        <begin position="217"/>
        <end position="309"/>
    </location>
</feature>
<evidence type="ECO:0000259" key="7">
    <source>
        <dbReference type="PROSITE" id="PS51665"/>
    </source>
</evidence>
<evidence type="ECO:0000256" key="1">
    <source>
        <dbReference type="ARBA" id="ARBA00004138"/>
    </source>
</evidence>
<reference evidence="8 9" key="1">
    <citation type="submission" date="2024-05" db="EMBL/GenBank/DDBJ databases">
        <title>Genetic variation in Jamaican populations of the coffee berry borer (Hypothenemus hampei).</title>
        <authorList>
            <person name="Errbii M."/>
            <person name="Myrie A."/>
        </authorList>
    </citation>
    <scope>NUCLEOTIDE SEQUENCE [LARGE SCALE GENOMIC DNA]</scope>
    <source>
        <strain evidence="8">JA-Hopewell-2020-01-JO</strain>
        <tissue evidence="8">Whole body</tissue>
    </source>
</reference>
<gene>
    <name evidence="8" type="ORF">ABEB36_010029</name>
</gene>